<evidence type="ECO:0000313" key="5">
    <source>
        <dbReference type="EMBL" id="BAF61183.1"/>
    </source>
</evidence>
<accession>A5CY04</accession>
<dbReference type="AlphaFoldDB" id="A5CY04"/>
<dbReference type="SUPFAM" id="SSF89392">
    <property type="entry name" value="Prokaryotic lipoproteins and lipoprotein localization factors"/>
    <property type="match status" value="1"/>
</dbReference>
<keyword evidence="6" id="KW-1185">Reference proteome</keyword>
<evidence type="ECO:0000313" key="6">
    <source>
        <dbReference type="Proteomes" id="UP000000247"/>
    </source>
</evidence>
<proteinExistence type="predicted"/>
<evidence type="ECO:0000256" key="3">
    <source>
        <dbReference type="ARBA" id="ARBA00022729"/>
    </source>
</evidence>
<dbReference type="eggNOG" id="COG2834">
    <property type="taxonomic scope" value="Bacteria"/>
</dbReference>
<gene>
    <name evidence="5" type="ordered locus">COSY_0044</name>
</gene>
<dbReference type="InterPro" id="IPR004564">
    <property type="entry name" value="OM_lipoprot_carrier_LolA-like"/>
</dbReference>
<comment type="subunit">
    <text evidence="1">Monomer.</text>
</comment>
<dbReference type="GO" id="GO:0015031">
    <property type="term" value="P:protein transport"/>
    <property type="evidence" value="ECO:0007669"/>
    <property type="project" value="UniProtKB-KW"/>
</dbReference>
<reference evidence="6" key="1">
    <citation type="journal article" date="2007" name="Curr. Biol.">
        <title>Reduced genome of the thioautotrophic intracellular symbiont in a deep-sea clam, Calyptogena okutanii.</title>
        <authorList>
            <person name="Kuwahara H."/>
            <person name="Yoshida T."/>
            <person name="Takaki Y."/>
            <person name="Shimamura S."/>
            <person name="Nishi S."/>
            <person name="Harada M."/>
            <person name="Matsuyama K."/>
            <person name="Takishita K."/>
            <person name="Kawato M."/>
            <person name="Uematsu K."/>
            <person name="Fujiwara Y."/>
            <person name="Sato T."/>
            <person name="Kato C."/>
            <person name="Kitagawa M."/>
            <person name="Kato I."/>
            <person name="Maruyama T."/>
        </authorList>
    </citation>
    <scope>NUCLEOTIDE SEQUENCE [LARGE SCALE GENOMIC DNA]</scope>
    <source>
        <strain evidence="6">HA</strain>
    </source>
</reference>
<dbReference type="HOGENOM" id="CLU_2025762_0_0_6"/>
<name>A5CY04_VESOH</name>
<evidence type="ECO:0008006" key="7">
    <source>
        <dbReference type="Google" id="ProtNLM"/>
    </source>
</evidence>
<keyword evidence="2" id="KW-0813">Transport</keyword>
<evidence type="ECO:0000256" key="1">
    <source>
        <dbReference type="ARBA" id="ARBA00011245"/>
    </source>
</evidence>
<dbReference type="Proteomes" id="UP000000247">
    <property type="component" value="Chromosome"/>
</dbReference>
<dbReference type="EMBL" id="AP009247">
    <property type="protein sequence ID" value="BAF61183.1"/>
    <property type="molecule type" value="Genomic_DNA"/>
</dbReference>
<protein>
    <recommendedName>
        <fullName evidence="7">Outer membrane lipoprotein carrier protein LolA</fullName>
    </recommendedName>
</protein>
<dbReference type="InterPro" id="IPR029046">
    <property type="entry name" value="LolA/LolB/LppX"/>
</dbReference>
<dbReference type="Pfam" id="PF03548">
    <property type="entry name" value="LolA"/>
    <property type="match status" value="1"/>
</dbReference>
<dbReference type="OrthoDB" id="9787361at2"/>
<keyword evidence="4" id="KW-0653">Protein transport</keyword>
<dbReference type="RefSeq" id="WP_011929453.1">
    <property type="nucleotide sequence ID" value="NC_009465.1"/>
</dbReference>
<dbReference type="Gene3D" id="2.50.20.10">
    <property type="entry name" value="Lipoprotein localisation LolA/LolB/LppX"/>
    <property type="match status" value="1"/>
</dbReference>
<dbReference type="STRING" id="412965.COSY_0044"/>
<organism evidence="5 6">
    <name type="scientific">Vesicomyosocius okutanii subsp. Calyptogena okutanii (strain HA)</name>
    <dbReference type="NCBI Taxonomy" id="412965"/>
    <lineage>
        <taxon>Bacteria</taxon>
        <taxon>Pseudomonadati</taxon>
        <taxon>Pseudomonadota</taxon>
        <taxon>Gammaproteobacteria</taxon>
        <taxon>Candidatus Pseudothioglobaceae</taxon>
        <taxon>Candidatus Vesicomyidisocius</taxon>
    </lineage>
</organism>
<sequence>MPNEQILLLNNTKLWLIDVELEQANLISTTNLTQTPLYWFINRPIDSNHIPQYIYTKDKINWYKTQQTNQLNFGLKDNMLKAISLNNKLNQTILLTFDSIIINPNIESNAFELNLKTGFDIQ</sequence>
<evidence type="ECO:0000256" key="4">
    <source>
        <dbReference type="ARBA" id="ARBA00022927"/>
    </source>
</evidence>
<dbReference type="KEGG" id="vok:COSY_0044"/>
<keyword evidence="3" id="KW-0732">Signal</keyword>
<evidence type="ECO:0000256" key="2">
    <source>
        <dbReference type="ARBA" id="ARBA00022448"/>
    </source>
</evidence>